<name>A0A084VQZ7_ANOSI</name>
<dbReference type="EnsemblMetazoa" id="ASIC007865-RA">
    <property type="protein sequence ID" value="ASIC007865-PA"/>
    <property type="gene ID" value="ASIC007865"/>
</dbReference>
<reference evidence="1 3" key="1">
    <citation type="journal article" date="2014" name="BMC Genomics">
        <title>Genome sequence of Anopheles sinensis provides insight into genetics basis of mosquito competence for malaria parasites.</title>
        <authorList>
            <person name="Zhou D."/>
            <person name="Zhang D."/>
            <person name="Ding G."/>
            <person name="Shi L."/>
            <person name="Hou Q."/>
            <person name="Ye Y."/>
            <person name="Xu Y."/>
            <person name="Zhou H."/>
            <person name="Xiong C."/>
            <person name="Li S."/>
            <person name="Yu J."/>
            <person name="Hong S."/>
            <person name="Yu X."/>
            <person name="Zou P."/>
            <person name="Chen C."/>
            <person name="Chang X."/>
            <person name="Wang W."/>
            <person name="Lv Y."/>
            <person name="Sun Y."/>
            <person name="Ma L."/>
            <person name="Shen B."/>
            <person name="Zhu C."/>
        </authorList>
    </citation>
    <scope>NUCLEOTIDE SEQUENCE [LARGE SCALE GENOMIC DNA]</scope>
</reference>
<gene>
    <name evidence="1" type="ORF">ZHAS_00007865</name>
</gene>
<dbReference type="Proteomes" id="UP000030765">
    <property type="component" value="Unassembled WGS sequence"/>
</dbReference>
<keyword evidence="3" id="KW-1185">Reference proteome</keyword>
<dbReference type="AlphaFoldDB" id="A0A084VQZ7"/>
<organism evidence="1">
    <name type="scientific">Anopheles sinensis</name>
    <name type="common">Mosquito</name>
    <dbReference type="NCBI Taxonomy" id="74873"/>
    <lineage>
        <taxon>Eukaryota</taxon>
        <taxon>Metazoa</taxon>
        <taxon>Ecdysozoa</taxon>
        <taxon>Arthropoda</taxon>
        <taxon>Hexapoda</taxon>
        <taxon>Insecta</taxon>
        <taxon>Pterygota</taxon>
        <taxon>Neoptera</taxon>
        <taxon>Endopterygota</taxon>
        <taxon>Diptera</taxon>
        <taxon>Nematocera</taxon>
        <taxon>Culicoidea</taxon>
        <taxon>Culicidae</taxon>
        <taxon>Anophelinae</taxon>
        <taxon>Anopheles</taxon>
    </lineage>
</organism>
<dbReference type="EMBL" id="KE525007">
    <property type="protein sequence ID" value="KFB40391.1"/>
    <property type="molecule type" value="Genomic_DNA"/>
</dbReference>
<proteinExistence type="predicted"/>
<dbReference type="EMBL" id="ATLV01015361">
    <property type="status" value="NOT_ANNOTATED_CDS"/>
    <property type="molecule type" value="Genomic_DNA"/>
</dbReference>
<protein>
    <submittedName>
        <fullName evidence="1 2">Uncharacterized protein</fullName>
    </submittedName>
</protein>
<evidence type="ECO:0000313" key="2">
    <source>
        <dbReference type="EnsemblMetazoa" id="ASIC007865-PA"/>
    </source>
</evidence>
<evidence type="ECO:0000313" key="3">
    <source>
        <dbReference type="Proteomes" id="UP000030765"/>
    </source>
</evidence>
<dbReference type="VEuPathDB" id="VectorBase:ASIC007865"/>
<sequence length="69" mass="8040">MSPLILPPQDYDNNDRTTRYAQCFTFASLFGRQLGANPIVRNPYTYTHIYNSRSFVRALARESTCHPVW</sequence>
<accession>A0A084VQZ7</accession>
<evidence type="ECO:0000313" key="1">
    <source>
        <dbReference type="EMBL" id="KFB40391.1"/>
    </source>
</evidence>
<reference evidence="2" key="2">
    <citation type="submission" date="2020-05" db="UniProtKB">
        <authorList>
            <consortium name="EnsemblMetazoa"/>
        </authorList>
    </citation>
    <scope>IDENTIFICATION</scope>
</reference>